<evidence type="ECO:0000259" key="9">
    <source>
        <dbReference type="PROSITE" id="PS50109"/>
    </source>
</evidence>
<dbReference type="GO" id="GO:0000155">
    <property type="term" value="F:phosphorelay sensor kinase activity"/>
    <property type="evidence" value="ECO:0007669"/>
    <property type="project" value="InterPro"/>
</dbReference>
<dbReference type="InterPro" id="IPR036097">
    <property type="entry name" value="HisK_dim/P_sf"/>
</dbReference>
<dbReference type="PANTHER" id="PTHR43711">
    <property type="entry name" value="TWO-COMPONENT HISTIDINE KINASE"/>
    <property type="match status" value="1"/>
</dbReference>
<dbReference type="SMART" id="SM00388">
    <property type="entry name" value="HisKA"/>
    <property type="match status" value="1"/>
</dbReference>
<evidence type="ECO:0000313" key="13">
    <source>
        <dbReference type="EMBL" id="QCQ47372.1"/>
    </source>
</evidence>
<keyword evidence="7" id="KW-0812">Transmembrane</keyword>
<gene>
    <name evidence="14" type="ORF">DW228_23200</name>
    <name evidence="13" type="ORF">EC80_022405</name>
    <name evidence="10" type="ORF">EE52_0222315</name>
    <name evidence="12" type="ORF">IA74_022895</name>
    <name evidence="11" type="ORF">O1422_07730</name>
</gene>
<evidence type="ECO:0000256" key="2">
    <source>
        <dbReference type="ARBA" id="ARBA00012438"/>
    </source>
</evidence>
<dbReference type="SUPFAM" id="SSF55874">
    <property type="entry name" value="ATPase domain of HSP90 chaperone/DNA topoisomerase II/histidine kinase"/>
    <property type="match status" value="1"/>
</dbReference>
<evidence type="ECO:0000256" key="3">
    <source>
        <dbReference type="ARBA" id="ARBA00022553"/>
    </source>
</evidence>
<evidence type="ECO:0000313" key="14">
    <source>
        <dbReference type="EMBL" id="RHH05380.1"/>
    </source>
</evidence>
<dbReference type="EMBL" id="CP036553">
    <property type="protein sequence ID" value="QCQ38714.1"/>
    <property type="molecule type" value="Genomic_DNA"/>
</dbReference>
<dbReference type="CDD" id="cd00082">
    <property type="entry name" value="HisKA"/>
    <property type="match status" value="1"/>
</dbReference>
<dbReference type="EMBL" id="JMZZ02000226">
    <property type="protein sequence ID" value="KFX72573.1"/>
    <property type="molecule type" value="Genomic_DNA"/>
</dbReference>
<dbReference type="PRINTS" id="PR00344">
    <property type="entry name" value="BCTRLSENSOR"/>
</dbReference>
<accession>A0A0I9S4Q7</accession>
<dbReference type="Proteomes" id="UP001075704">
    <property type="component" value="Unassembled WGS sequence"/>
</dbReference>
<keyword evidence="7" id="KW-0472">Membrane</keyword>
<keyword evidence="8" id="KW-0732">Signal</keyword>
<evidence type="ECO:0000313" key="17">
    <source>
        <dbReference type="Proteomes" id="UP000266644"/>
    </source>
</evidence>
<keyword evidence="4" id="KW-0808">Transferase</keyword>
<dbReference type="PATRIC" id="fig|817.51.peg.304"/>
<dbReference type="OrthoDB" id="9796457at2"/>
<dbReference type="EMBL" id="JAPUAC010000004">
    <property type="protein sequence ID" value="MCZ2654051.1"/>
    <property type="molecule type" value="Genomic_DNA"/>
</dbReference>
<reference evidence="10" key="2">
    <citation type="submission" date="2014-07" db="EMBL/GenBank/DDBJ databases">
        <title>Genetics and epidemiology of antimicrobial resistance in B. fragilis group.</title>
        <authorList>
            <person name="Sydenham T.V."/>
            <person name="Hasman H."/>
            <person name="Kemp M."/>
            <person name="Justesen U.S."/>
        </authorList>
    </citation>
    <scope>NUCLEOTIDE SEQUENCE [LARGE SCALE GENOMIC DNA]</scope>
    <source>
        <strain evidence="10">DCMOUH0018B</strain>
    </source>
</reference>
<dbReference type="EMBL" id="CP036546">
    <property type="protein sequence ID" value="QCQ47372.1"/>
    <property type="molecule type" value="Genomic_DNA"/>
</dbReference>
<dbReference type="Gene3D" id="3.30.565.10">
    <property type="entry name" value="Histidine kinase-like ATPase, C-terminal domain"/>
    <property type="match status" value="1"/>
</dbReference>
<evidence type="ECO:0000313" key="10">
    <source>
        <dbReference type="EMBL" id="KFX72573.1"/>
    </source>
</evidence>
<dbReference type="Proteomes" id="UP000266644">
    <property type="component" value="Unassembled WGS sequence"/>
</dbReference>
<dbReference type="Proteomes" id="UP000036847">
    <property type="component" value="Chromosome"/>
</dbReference>
<reference evidence="11" key="5">
    <citation type="submission" date="2022-12" db="EMBL/GenBank/DDBJ databases">
        <title>Development of a Multilocus Sequence Typing Scheme for Bacteroides fragilis Based on Whole Genome Sequencing Data and Clinical Application.</title>
        <authorList>
            <person name="Nielsen F.D."/>
            <person name="Justesen U.S."/>
        </authorList>
    </citation>
    <scope>NUCLEOTIDE SEQUENCE</scope>
    <source>
        <strain evidence="11">BF_BC_ODE_DK_2015_2</strain>
    </source>
</reference>
<dbReference type="InterPro" id="IPR005467">
    <property type="entry name" value="His_kinase_dom"/>
</dbReference>
<comment type="catalytic activity">
    <reaction evidence="1">
        <text>ATP + protein L-histidine = ADP + protein N-phospho-L-histidine.</text>
        <dbReference type="EC" id="2.7.13.3"/>
    </reaction>
</comment>
<reference evidence="15 16" key="4">
    <citation type="submission" date="2019-03" db="EMBL/GenBank/DDBJ databases">
        <title>Complete genome assembly of MDR B. fragilis.</title>
        <authorList>
            <person name="Sydenham T.V."/>
            <person name="Hasman H."/>
            <person name="Justesen U.S."/>
        </authorList>
    </citation>
    <scope>NUCLEOTIDE SEQUENCE [LARGE SCALE GENOMIC DNA]</scope>
    <source>
        <strain evidence="12 15">DCMOUH0067B</strain>
        <strain evidence="13 16">DCMSKEJBY0001B</strain>
    </source>
</reference>
<feature type="domain" description="Histidine kinase" evidence="9">
    <location>
        <begin position="218"/>
        <end position="432"/>
    </location>
</feature>
<dbReference type="SMART" id="SM00387">
    <property type="entry name" value="HATPase_c"/>
    <property type="match status" value="1"/>
</dbReference>
<dbReference type="Pfam" id="PF02518">
    <property type="entry name" value="HATPase_c"/>
    <property type="match status" value="1"/>
</dbReference>
<evidence type="ECO:0000256" key="5">
    <source>
        <dbReference type="ARBA" id="ARBA00022777"/>
    </source>
</evidence>
<reference evidence="10" key="1">
    <citation type="book" date="2014" name="THE 24TH EUROPEAN CONGRESS OF CLINICAL MICROBIOLOGY AND INFECTIOUS DISEASES" publisher="ECCMID 2014" city="Barcelona, Spain">
        <title>Identification of resistance genes in three multidrug-resistant Bacteroides fragilis isolates by whole genome sequencing.</title>
        <editorList>
            <person name="Unknown"/>
            <person name="A."/>
        </editorList>
        <authorList>
            <person name="Sydenham T.V."/>
            <person name="Hasman H."/>
            <person name="Wang M."/>
            <person name="Soki J."/>
            <person name="Nagy E."/>
            <person name="Justesen U.S."/>
        </authorList>
    </citation>
    <scope>NUCLEOTIDE SEQUENCE</scope>
    <source>
        <strain evidence="10">DCMOUH0018B</strain>
        <strain evidence="13">DCMSKEJBY0001B</strain>
    </source>
</reference>
<dbReference type="Gene3D" id="1.10.287.130">
    <property type="match status" value="1"/>
</dbReference>
<evidence type="ECO:0000256" key="8">
    <source>
        <dbReference type="SAM" id="SignalP"/>
    </source>
</evidence>
<keyword evidence="5 10" id="KW-0418">Kinase</keyword>
<dbReference type="EC" id="2.7.13.3" evidence="2"/>
<dbReference type="PANTHER" id="PTHR43711:SF26">
    <property type="entry name" value="SENSOR HISTIDINE KINASE RCSC"/>
    <property type="match status" value="1"/>
</dbReference>
<evidence type="ECO:0000313" key="15">
    <source>
        <dbReference type="Proteomes" id="UP000028294"/>
    </source>
</evidence>
<protein>
    <recommendedName>
        <fullName evidence="2">histidine kinase</fullName>
        <ecNumber evidence="2">2.7.13.3</ecNumber>
    </recommendedName>
</protein>
<dbReference type="Pfam" id="PF00512">
    <property type="entry name" value="HisKA"/>
    <property type="match status" value="1"/>
</dbReference>
<dbReference type="InterPro" id="IPR003661">
    <property type="entry name" value="HisK_dim/P_dom"/>
</dbReference>
<dbReference type="InterPro" id="IPR003594">
    <property type="entry name" value="HATPase_dom"/>
</dbReference>
<dbReference type="Proteomes" id="UP000028294">
    <property type="component" value="Chromosome"/>
</dbReference>
<dbReference type="AlphaFoldDB" id="A0A0I9S4Q7"/>
<reference evidence="14 17" key="3">
    <citation type="submission" date="2018-08" db="EMBL/GenBank/DDBJ databases">
        <title>A genome reference for cultivated species of the human gut microbiota.</title>
        <authorList>
            <person name="Zou Y."/>
            <person name="Xue W."/>
            <person name="Luo G."/>
        </authorList>
    </citation>
    <scope>NUCLEOTIDE SEQUENCE [LARGE SCALE GENOMIC DNA]</scope>
    <source>
        <strain evidence="14 17">AM18-6</strain>
    </source>
</reference>
<evidence type="ECO:0000256" key="7">
    <source>
        <dbReference type="SAM" id="Phobius"/>
    </source>
</evidence>
<evidence type="ECO:0000313" key="11">
    <source>
        <dbReference type="EMBL" id="MCZ2654051.1"/>
    </source>
</evidence>
<dbReference type="RefSeq" id="WP_032531952.1">
    <property type="nucleotide sequence ID" value="NZ_CAEUHN010000001.1"/>
</dbReference>
<keyword evidence="7" id="KW-1133">Transmembrane helix</keyword>
<dbReference type="InterPro" id="IPR036890">
    <property type="entry name" value="HATPase_C_sf"/>
</dbReference>
<evidence type="ECO:0000313" key="16">
    <source>
        <dbReference type="Proteomes" id="UP000036847"/>
    </source>
</evidence>
<feature type="transmembrane region" description="Helical" evidence="7">
    <location>
        <begin position="165"/>
        <end position="185"/>
    </location>
</feature>
<dbReference type="InterPro" id="IPR050736">
    <property type="entry name" value="Sensor_HK_Regulatory"/>
</dbReference>
<sequence length="435" mass="49878">MKQACYYIMLLLFVELAGIPTTVQATESSETKHFAVLSNDSPAEKYSDYGTSAKGKFLPDSCYLSLTQAQKEKALARHDSLIRSIEAGKAPENINIVEIYQNRGHLLRCLHRYKEACAAYDRSMIVSDSLIKKEYGAQVDSLRQKHDVNTLLLEKINLQSEKRQVAFIFALCILFIAICISLYYYQTLAKTQRLQKEVLQQSIKAQESEEVKASFIKSICHEIRTPLNSINGFSEILSDDFSTPEEQKDYQLIIQENTRLLTSLLHSLVEVANLDSLTASLTLKPIEINHYCRLEMQYLEETEGKPEIDYQLNLPENDYKVYAHPQYLSLLLRALLNNANKFTTQGFINLSCRKDSRRKMLMVSVTDTGCGVPTDKHEYVFRRFTKLDTFRQGSGLGLYLCKLIIRHMQGDIYIDKTYTKGSRFIFTLPMENAKK</sequence>
<dbReference type="SUPFAM" id="SSF47384">
    <property type="entry name" value="Homodimeric domain of signal transducing histidine kinase"/>
    <property type="match status" value="1"/>
</dbReference>
<evidence type="ECO:0000256" key="4">
    <source>
        <dbReference type="ARBA" id="ARBA00022679"/>
    </source>
</evidence>
<evidence type="ECO:0000313" key="12">
    <source>
        <dbReference type="EMBL" id="QCQ38714.1"/>
    </source>
</evidence>
<feature type="chain" id="PRO_5044366334" description="histidine kinase" evidence="8">
    <location>
        <begin position="26"/>
        <end position="435"/>
    </location>
</feature>
<dbReference type="PROSITE" id="PS50109">
    <property type="entry name" value="HIS_KIN"/>
    <property type="match status" value="1"/>
</dbReference>
<evidence type="ECO:0000256" key="6">
    <source>
        <dbReference type="ARBA" id="ARBA00023012"/>
    </source>
</evidence>
<keyword evidence="6" id="KW-0902">Two-component regulatory system</keyword>
<evidence type="ECO:0000256" key="1">
    <source>
        <dbReference type="ARBA" id="ARBA00000085"/>
    </source>
</evidence>
<dbReference type="EMBL" id="QRJE01000056">
    <property type="protein sequence ID" value="RHH05380.1"/>
    <property type="molecule type" value="Genomic_DNA"/>
</dbReference>
<keyword evidence="3" id="KW-0597">Phosphoprotein</keyword>
<organism evidence="10">
    <name type="scientific">Bacteroides fragilis</name>
    <dbReference type="NCBI Taxonomy" id="817"/>
    <lineage>
        <taxon>Bacteria</taxon>
        <taxon>Pseudomonadati</taxon>
        <taxon>Bacteroidota</taxon>
        <taxon>Bacteroidia</taxon>
        <taxon>Bacteroidales</taxon>
        <taxon>Bacteroidaceae</taxon>
        <taxon>Bacteroides</taxon>
    </lineage>
</organism>
<feature type="signal peptide" evidence="8">
    <location>
        <begin position="1"/>
        <end position="25"/>
    </location>
</feature>
<proteinExistence type="predicted"/>
<name>A0A0I9S4Q7_BACFG</name>
<dbReference type="InterPro" id="IPR004358">
    <property type="entry name" value="Sig_transdc_His_kin-like_C"/>
</dbReference>